<evidence type="ECO:0000313" key="4">
    <source>
        <dbReference type="EMBL" id="EFH28968.1"/>
    </source>
</evidence>
<dbReference type="NCBIfam" id="TIGR03696">
    <property type="entry name" value="Rhs_assc_core"/>
    <property type="match status" value="1"/>
</dbReference>
<dbReference type="PANTHER" id="PTHR32305">
    <property type="match status" value="1"/>
</dbReference>
<dbReference type="Gene3D" id="2.180.10.10">
    <property type="entry name" value="RHS repeat-associated core"/>
    <property type="match status" value="2"/>
</dbReference>
<dbReference type="Pfam" id="PF05593">
    <property type="entry name" value="RHS_repeat"/>
    <property type="match status" value="5"/>
</dbReference>
<accession>D6XB19</accession>
<feature type="region of interest" description="Disordered" evidence="2">
    <location>
        <begin position="1"/>
        <end position="34"/>
    </location>
</feature>
<gene>
    <name evidence="4" type="ORF">SSEG_11222</name>
</gene>
<feature type="compositionally biased region" description="Polar residues" evidence="2">
    <location>
        <begin position="15"/>
        <end position="26"/>
    </location>
</feature>
<reference evidence="4" key="1">
    <citation type="submission" date="2009-10" db="EMBL/GenBank/DDBJ databases">
        <title>The genome sequence of Streptomyces sviceus strain ATCC 29083.</title>
        <authorList>
            <consortium name="The Broad Institute Genome Sequencing Platform"/>
            <consortium name="Broad Institute Microbial Sequencing Center"/>
            <person name="Fischbach M."/>
            <person name="Godfrey P."/>
            <person name="Ward D."/>
            <person name="Young S."/>
            <person name="Zeng Q."/>
            <person name="Koehrsen M."/>
            <person name="Alvarado L."/>
            <person name="Berlin A.M."/>
            <person name="Bochicchio J."/>
            <person name="Borenstein D."/>
            <person name="Chapman S.B."/>
            <person name="Chen Z."/>
            <person name="Engels R."/>
            <person name="Freedman E."/>
            <person name="Gellesch M."/>
            <person name="Goldberg J."/>
            <person name="Griggs A."/>
            <person name="Gujja S."/>
            <person name="Heilman E.R."/>
            <person name="Heiman D.I."/>
            <person name="Hepburn T.A."/>
            <person name="Howarth C."/>
            <person name="Jen D."/>
            <person name="Larson L."/>
            <person name="Lewis B."/>
            <person name="Mehta T."/>
            <person name="Park D."/>
            <person name="Pearson M."/>
            <person name="Richards J."/>
            <person name="Roberts A."/>
            <person name="Saif S."/>
            <person name="Shea T.D."/>
            <person name="Shenoy N."/>
            <person name="Sisk P."/>
            <person name="Stolte C."/>
            <person name="Sykes S.N."/>
            <person name="Thomson T."/>
            <person name="Walk T."/>
            <person name="White J."/>
            <person name="Yandava C."/>
            <person name="Straight P."/>
            <person name="Clardy J."/>
            <person name="Hung D."/>
            <person name="Kolter R."/>
            <person name="Mekalanos J."/>
            <person name="Walker S."/>
            <person name="Walsh C.T."/>
            <person name="Wieland-Brown L.C."/>
            <person name="Haas B."/>
            <person name="Nusbaum C."/>
            <person name="Birren B."/>
        </authorList>
    </citation>
    <scope>NUCLEOTIDE SEQUENCE [LARGE SCALE GENOMIC DNA]</scope>
    <source>
        <strain evidence="4">ATCC 29083</strain>
    </source>
</reference>
<dbReference type="HOGENOM" id="CLU_340850_0_0_11"/>
<dbReference type="PANTHER" id="PTHR32305:SF15">
    <property type="entry name" value="PROTEIN RHSA-RELATED"/>
    <property type="match status" value="1"/>
</dbReference>
<dbReference type="Proteomes" id="UP000002785">
    <property type="component" value="Chromosome"/>
</dbReference>
<sequence>KKKKKVAWNRESRENSTTSGKHTTSGEIRLSATDPAGAVTHYTYDAQGRPTTITDALGHTRRIAADAAGLPVALTDALGHTTTVERDAFGRVRTFTDADGRTERFGWTTEGRPAWRELADGAMEMWEWDGEGNLVAAHRPGREHLPFTSPTSTSPPNAQQKEGVRHTFHQDTELRLTGVAAPDGRVWEYAYDAAGRLIREKDFAGRTLTYRPDPTGALAARTNGAGETTTYVRDVLGRPVEEHSADGVSTFAYDLSGALLRSANGTTTVEHTYDLLGRKLSETVNGRTTTWAYDVLGRRIERRTPSGTVSTWSYDAAGRPTALDTEGHRIDFTFDATGREILRGLGPGLSLTHDWDTHGRLGAQQLSHGDQLLEHRRYSYRPDGFLTEIQDLTGSSRRFDLTPAGRVTAVHGTGWSESYAYDPAGNLTRAARPGTDPDATTSEYDGNRLRRFGRTTCEYDGNGRLVRRRTRLLNGQTKIHTYTWNSEDRLTGTTTADGARWVYEYDAAGRRTAKRRLDADGQTAEETLFAWDGTRLSEQTTLAGRTTTWDYHSGTHRPLTQLDRHPAADPRFHAVVTDLSGAPTELVTPDGTIAWRGRTTVWGLPLPAPSDSPATEATDCPLRFPGQYADEETGWHYNYFRHYDPETARYLSHDPLGLAAAPNDYAYVDNPFTIADPLGLMPAIHGPNGQWMRDPNAPVIQHNRDTEYPSSYRQSTHDAMASQWTVEGQMQGGVPVYPAGHANAGQRIPRDQLNWFDSNGNPVPSDQLTYEHMHPVVQHWNQTGYNTDRGTRNDYYNDTNNLVPMSRSQNSAGGGRMTATYRQDTGPNYSCS</sequence>
<dbReference type="InterPro" id="IPR022385">
    <property type="entry name" value="Rhs_assc_core"/>
</dbReference>
<dbReference type="Pfam" id="PF25023">
    <property type="entry name" value="TEN_YD-shell"/>
    <property type="match status" value="1"/>
</dbReference>
<feature type="region of interest" description="Disordered" evidence="2">
    <location>
        <begin position="799"/>
        <end position="832"/>
    </location>
</feature>
<dbReference type="eggNOG" id="COG3209">
    <property type="taxonomic scope" value="Bacteria"/>
</dbReference>
<dbReference type="InterPro" id="IPR031325">
    <property type="entry name" value="RHS_repeat"/>
</dbReference>
<proteinExistence type="predicted"/>
<dbReference type="NCBIfam" id="TIGR01643">
    <property type="entry name" value="YD_repeat_2x"/>
    <property type="match status" value="7"/>
</dbReference>
<dbReference type="InterPro" id="IPR050708">
    <property type="entry name" value="T6SS_VgrG/RHS"/>
</dbReference>
<dbReference type="InterPro" id="IPR056823">
    <property type="entry name" value="TEN-like_YD-shell"/>
</dbReference>
<keyword evidence="1" id="KW-0677">Repeat</keyword>
<evidence type="ECO:0000259" key="3">
    <source>
        <dbReference type="Pfam" id="PF25023"/>
    </source>
</evidence>
<evidence type="ECO:0000313" key="5">
    <source>
        <dbReference type="Proteomes" id="UP000002785"/>
    </source>
</evidence>
<dbReference type="AlphaFoldDB" id="D6XB19"/>
<organism evidence="4 5">
    <name type="scientific">Streptomyces sviceus (strain ATCC 29083 / DSM 924 / JCM 4929 / NBRC 13980 / NCIMB 11184 / NRRL 5439 / UC 5370)</name>
    <dbReference type="NCBI Taxonomy" id="463191"/>
    <lineage>
        <taxon>Bacteria</taxon>
        <taxon>Bacillati</taxon>
        <taxon>Actinomycetota</taxon>
        <taxon>Actinomycetes</taxon>
        <taxon>Kitasatosporales</taxon>
        <taxon>Streptomycetaceae</taxon>
        <taxon>Streptomyces</taxon>
    </lineage>
</organism>
<dbReference type="EMBL" id="CM000951">
    <property type="protein sequence ID" value="EFH28968.1"/>
    <property type="molecule type" value="Genomic_DNA"/>
</dbReference>
<feature type="compositionally biased region" description="Polar residues" evidence="2">
    <location>
        <begin position="799"/>
        <end position="811"/>
    </location>
</feature>
<evidence type="ECO:0000256" key="2">
    <source>
        <dbReference type="SAM" id="MobiDB-lite"/>
    </source>
</evidence>
<dbReference type="InterPro" id="IPR006530">
    <property type="entry name" value="YD"/>
</dbReference>
<feature type="domain" description="Teneurin-like YD-shell" evidence="3">
    <location>
        <begin position="404"/>
        <end position="654"/>
    </location>
</feature>
<evidence type="ECO:0000256" key="1">
    <source>
        <dbReference type="ARBA" id="ARBA00022737"/>
    </source>
</evidence>
<name>D6XB19_STRX2</name>
<feature type="non-terminal residue" evidence="4">
    <location>
        <position position="1"/>
    </location>
</feature>
<feature type="region of interest" description="Disordered" evidence="2">
    <location>
        <begin position="426"/>
        <end position="445"/>
    </location>
</feature>
<keyword evidence="5" id="KW-1185">Reference proteome</keyword>
<feature type="compositionally biased region" description="Polar residues" evidence="2">
    <location>
        <begin position="820"/>
        <end position="832"/>
    </location>
</feature>
<protein>
    <recommendedName>
        <fullName evidence="3">Teneurin-like YD-shell domain-containing protein</fullName>
    </recommendedName>
</protein>